<dbReference type="Proteomes" id="UP001056120">
    <property type="component" value="Linkage Group LG15"/>
</dbReference>
<gene>
    <name evidence="1" type="ORF">L1987_45749</name>
</gene>
<protein>
    <submittedName>
        <fullName evidence="1">Uncharacterized protein</fullName>
    </submittedName>
</protein>
<name>A0ACB9FXB5_9ASTR</name>
<organism evidence="1 2">
    <name type="scientific">Smallanthus sonchifolius</name>
    <dbReference type="NCBI Taxonomy" id="185202"/>
    <lineage>
        <taxon>Eukaryota</taxon>
        <taxon>Viridiplantae</taxon>
        <taxon>Streptophyta</taxon>
        <taxon>Embryophyta</taxon>
        <taxon>Tracheophyta</taxon>
        <taxon>Spermatophyta</taxon>
        <taxon>Magnoliopsida</taxon>
        <taxon>eudicotyledons</taxon>
        <taxon>Gunneridae</taxon>
        <taxon>Pentapetalae</taxon>
        <taxon>asterids</taxon>
        <taxon>campanulids</taxon>
        <taxon>Asterales</taxon>
        <taxon>Asteraceae</taxon>
        <taxon>Asteroideae</taxon>
        <taxon>Heliantheae alliance</taxon>
        <taxon>Millerieae</taxon>
        <taxon>Smallanthus</taxon>
    </lineage>
</organism>
<proteinExistence type="predicted"/>
<evidence type="ECO:0000313" key="1">
    <source>
        <dbReference type="EMBL" id="KAI3775989.1"/>
    </source>
</evidence>
<dbReference type="EMBL" id="CM042032">
    <property type="protein sequence ID" value="KAI3775989.1"/>
    <property type="molecule type" value="Genomic_DNA"/>
</dbReference>
<keyword evidence="2" id="KW-1185">Reference proteome</keyword>
<evidence type="ECO:0000313" key="2">
    <source>
        <dbReference type="Proteomes" id="UP001056120"/>
    </source>
</evidence>
<reference evidence="1 2" key="2">
    <citation type="journal article" date="2022" name="Mol. Ecol. Resour.">
        <title>The genomes of chicory, endive, great burdock and yacon provide insights into Asteraceae paleo-polyploidization history and plant inulin production.</title>
        <authorList>
            <person name="Fan W."/>
            <person name="Wang S."/>
            <person name="Wang H."/>
            <person name="Wang A."/>
            <person name="Jiang F."/>
            <person name="Liu H."/>
            <person name="Zhao H."/>
            <person name="Xu D."/>
            <person name="Zhang Y."/>
        </authorList>
    </citation>
    <scope>NUCLEOTIDE SEQUENCE [LARGE SCALE GENOMIC DNA]</scope>
    <source>
        <strain evidence="2">cv. Yunnan</strain>
        <tissue evidence="1">Leaves</tissue>
    </source>
</reference>
<reference evidence="2" key="1">
    <citation type="journal article" date="2022" name="Mol. Ecol. Resour.">
        <title>The genomes of chicory, endive, great burdock and yacon provide insights into Asteraceae palaeo-polyploidization history and plant inulin production.</title>
        <authorList>
            <person name="Fan W."/>
            <person name="Wang S."/>
            <person name="Wang H."/>
            <person name="Wang A."/>
            <person name="Jiang F."/>
            <person name="Liu H."/>
            <person name="Zhao H."/>
            <person name="Xu D."/>
            <person name="Zhang Y."/>
        </authorList>
    </citation>
    <scope>NUCLEOTIDE SEQUENCE [LARGE SCALE GENOMIC DNA]</scope>
    <source>
        <strain evidence="2">cv. Yunnan</strain>
    </source>
</reference>
<accession>A0ACB9FXB5</accession>
<comment type="caution">
    <text evidence="1">The sequence shown here is derived from an EMBL/GenBank/DDBJ whole genome shotgun (WGS) entry which is preliminary data.</text>
</comment>
<sequence length="104" mass="12187">MKGRKKSLQLLDPDLLENENITDDDVTEASPQRFTRIGENERLRIRNLVKGANDDEENETPTANADEEFSIFLSLYLRDIWNSYLDLEREKDDICCLKEDCRGY</sequence>